<evidence type="ECO:0000256" key="6">
    <source>
        <dbReference type="ARBA" id="ARBA00022723"/>
    </source>
</evidence>
<dbReference type="EC" id="1.14.11.2" evidence="4"/>
<keyword evidence="10" id="KW-0560">Oxidoreductase</keyword>
<dbReference type="GO" id="GO:0031418">
    <property type="term" value="F:L-ascorbic acid binding"/>
    <property type="evidence" value="ECO:0007669"/>
    <property type="project" value="InterPro"/>
</dbReference>
<gene>
    <name evidence="17" type="ORF">HYH03_011945</name>
</gene>
<evidence type="ECO:0000256" key="1">
    <source>
        <dbReference type="ARBA" id="ARBA00001961"/>
    </source>
</evidence>
<keyword evidence="9" id="KW-1133">Transmembrane helix</keyword>
<evidence type="ECO:0000313" key="17">
    <source>
        <dbReference type="EMBL" id="KAG2489492.1"/>
    </source>
</evidence>
<keyword evidence="11" id="KW-0408">Iron</keyword>
<dbReference type="InterPro" id="IPR045054">
    <property type="entry name" value="P4HA-like"/>
</dbReference>
<evidence type="ECO:0000256" key="3">
    <source>
        <dbReference type="ARBA" id="ARBA00006511"/>
    </source>
</evidence>
<organism evidence="17 18">
    <name type="scientific">Edaphochlamys debaryana</name>
    <dbReference type="NCBI Taxonomy" id="47281"/>
    <lineage>
        <taxon>Eukaryota</taxon>
        <taxon>Viridiplantae</taxon>
        <taxon>Chlorophyta</taxon>
        <taxon>core chlorophytes</taxon>
        <taxon>Chlorophyceae</taxon>
        <taxon>CS clade</taxon>
        <taxon>Chlamydomonadales</taxon>
        <taxon>Chlamydomonadales incertae sedis</taxon>
        <taxon>Edaphochlamys</taxon>
    </lineage>
</organism>
<dbReference type="Gene3D" id="2.60.120.620">
    <property type="entry name" value="q2cbj1_9rhob like domain"/>
    <property type="match status" value="1"/>
</dbReference>
<dbReference type="GO" id="GO:0005506">
    <property type="term" value="F:iron ion binding"/>
    <property type="evidence" value="ECO:0007669"/>
    <property type="project" value="InterPro"/>
</dbReference>
<dbReference type="PROSITE" id="PS51471">
    <property type="entry name" value="FE2OG_OXY"/>
    <property type="match status" value="1"/>
</dbReference>
<dbReference type="Proteomes" id="UP000612055">
    <property type="component" value="Unassembled WGS sequence"/>
</dbReference>
<keyword evidence="15" id="KW-0732">Signal</keyword>
<keyword evidence="5" id="KW-0812">Transmembrane</keyword>
<evidence type="ECO:0000256" key="5">
    <source>
        <dbReference type="ARBA" id="ARBA00022692"/>
    </source>
</evidence>
<evidence type="ECO:0000256" key="15">
    <source>
        <dbReference type="SAM" id="SignalP"/>
    </source>
</evidence>
<evidence type="ECO:0000256" key="4">
    <source>
        <dbReference type="ARBA" id="ARBA00012269"/>
    </source>
</evidence>
<comment type="caution">
    <text evidence="17">The sequence shown here is derived from an EMBL/GenBank/DDBJ whole genome shotgun (WGS) entry which is preliminary data.</text>
</comment>
<evidence type="ECO:0000256" key="9">
    <source>
        <dbReference type="ARBA" id="ARBA00022989"/>
    </source>
</evidence>
<dbReference type="InterPro" id="IPR006620">
    <property type="entry name" value="Pro_4_hyd_alph"/>
</dbReference>
<keyword evidence="18" id="KW-1185">Reference proteome</keyword>
<evidence type="ECO:0000259" key="16">
    <source>
        <dbReference type="PROSITE" id="PS51471"/>
    </source>
</evidence>
<keyword evidence="7" id="KW-0223">Dioxygenase</keyword>
<protein>
    <recommendedName>
        <fullName evidence="4">procollagen-proline 4-dioxygenase</fullName>
        <ecNumber evidence="4">1.14.11.2</ecNumber>
    </recommendedName>
</protein>
<dbReference type="InterPro" id="IPR044862">
    <property type="entry name" value="Pro_4_hyd_alph_FE2OG_OXY"/>
</dbReference>
<dbReference type="OrthoDB" id="420380at2759"/>
<sequence length="371" mass="41341">MGRTSLLAVALCCSLAVCAIASKRDPKADEDLLPGWEGNNAKPDHQKPEELGFRIEQMKVLDSDARIFMYEHFISDEEADHIVSISEKRLARSGVVGNEGGSKLSEIRTSFGVFLDRGEDPIVKRIEERIAAWTLMPMGNGEGMQVLRYNKEQKYDAHWDYFFHKEGTANGGNRYATVLTYLVDTEEGGETVFPNIPAPGGENVGFSECARYHLAAKPKKGTAILFHSIKPTGELERKSLHTACPVIKGIKWSMAKWIHVGHYAMGGERREAIDQHPQPKVHDPKLPPGCDDADEMCENWAADGECERNAMFMIGTRARPGKCIASCKRCDLVSDTGAEGTYDQWKDAQEKEAARYINSHHESRRSLSGKK</sequence>
<accession>A0A836BUY3</accession>
<proteinExistence type="inferred from homology"/>
<reference evidence="17" key="1">
    <citation type="journal article" date="2020" name="bioRxiv">
        <title>Comparative genomics of Chlamydomonas.</title>
        <authorList>
            <person name="Craig R.J."/>
            <person name="Hasan A.R."/>
            <person name="Ness R.W."/>
            <person name="Keightley P.D."/>
        </authorList>
    </citation>
    <scope>NUCLEOTIDE SEQUENCE</scope>
    <source>
        <strain evidence="17">CCAP 11/70</strain>
    </source>
</reference>
<dbReference type="SMART" id="SM00702">
    <property type="entry name" value="P4Hc"/>
    <property type="match status" value="1"/>
</dbReference>
<evidence type="ECO:0000256" key="7">
    <source>
        <dbReference type="ARBA" id="ARBA00022964"/>
    </source>
</evidence>
<evidence type="ECO:0000256" key="12">
    <source>
        <dbReference type="ARBA" id="ARBA00023136"/>
    </source>
</evidence>
<evidence type="ECO:0000256" key="10">
    <source>
        <dbReference type="ARBA" id="ARBA00023002"/>
    </source>
</evidence>
<dbReference type="EMBL" id="JAEHOE010000072">
    <property type="protein sequence ID" value="KAG2489492.1"/>
    <property type="molecule type" value="Genomic_DNA"/>
</dbReference>
<evidence type="ECO:0000313" key="18">
    <source>
        <dbReference type="Proteomes" id="UP000612055"/>
    </source>
</evidence>
<dbReference type="PANTHER" id="PTHR10869">
    <property type="entry name" value="PROLYL 4-HYDROXYLASE ALPHA SUBUNIT"/>
    <property type="match status" value="1"/>
</dbReference>
<dbReference type="InterPro" id="IPR005123">
    <property type="entry name" value="Oxoglu/Fe-dep_dioxygenase_dom"/>
</dbReference>
<evidence type="ECO:0000256" key="13">
    <source>
        <dbReference type="ARBA" id="ARBA00023180"/>
    </source>
</evidence>
<comment type="catalytic activity">
    <reaction evidence="14">
        <text>L-prolyl-[collagen] + 2-oxoglutarate + O2 = trans-4-hydroxy-L-prolyl-[collagen] + succinate + CO2</text>
        <dbReference type="Rhea" id="RHEA:18945"/>
        <dbReference type="Rhea" id="RHEA-COMP:11676"/>
        <dbReference type="Rhea" id="RHEA-COMP:11680"/>
        <dbReference type="ChEBI" id="CHEBI:15379"/>
        <dbReference type="ChEBI" id="CHEBI:16526"/>
        <dbReference type="ChEBI" id="CHEBI:16810"/>
        <dbReference type="ChEBI" id="CHEBI:30031"/>
        <dbReference type="ChEBI" id="CHEBI:50342"/>
        <dbReference type="ChEBI" id="CHEBI:61965"/>
        <dbReference type="EC" id="1.14.11.2"/>
    </reaction>
</comment>
<keyword evidence="13" id="KW-0325">Glycoprotein</keyword>
<keyword evidence="8" id="KW-0735">Signal-anchor</keyword>
<dbReference type="AlphaFoldDB" id="A0A836BUY3"/>
<feature type="chain" id="PRO_5032757207" description="procollagen-proline 4-dioxygenase" evidence="15">
    <location>
        <begin position="22"/>
        <end position="371"/>
    </location>
</feature>
<dbReference type="GO" id="GO:0005789">
    <property type="term" value="C:endoplasmic reticulum membrane"/>
    <property type="evidence" value="ECO:0007669"/>
    <property type="project" value="UniProtKB-SubCell"/>
</dbReference>
<keyword evidence="6" id="KW-0479">Metal-binding</keyword>
<feature type="domain" description="Fe2OG dioxygenase" evidence="16">
    <location>
        <begin position="140"/>
        <end position="260"/>
    </location>
</feature>
<evidence type="ECO:0000256" key="8">
    <source>
        <dbReference type="ARBA" id="ARBA00022968"/>
    </source>
</evidence>
<name>A0A836BUY3_9CHLO</name>
<dbReference type="FunFam" id="2.60.120.620:FF:000002">
    <property type="entry name" value="Prolyl 4-hydroxylase 4"/>
    <property type="match status" value="1"/>
</dbReference>
<keyword evidence="12" id="KW-0472">Membrane</keyword>
<dbReference type="PANTHER" id="PTHR10869:SF238">
    <property type="entry name" value="PROLYL 4-HYDROXYLASE 6-RELATED"/>
    <property type="match status" value="1"/>
</dbReference>
<evidence type="ECO:0000256" key="11">
    <source>
        <dbReference type="ARBA" id="ARBA00023004"/>
    </source>
</evidence>
<dbReference type="GO" id="GO:0004656">
    <property type="term" value="F:procollagen-proline 4-dioxygenase activity"/>
    <property type="evidence" value="ECO:0007669"/>
    <property type="project" value="UniProtKB-EC"/>
</dbReference>
<comment type="cofactor">
    <cofactor evidence="1">
        <name>L-ascorbate</name>
        <dbReference type="ChEBI" id="CHEBI:38290"/>
    </cofactor>
</comment>
<comment type="similarity">
    <text evidence="3">Belongs to the P4HA family.</text>
</comment>
<feature type="signal peptide" evidence="15">
    <location>
        <begin position="1"/>
        <end position="21"/>
    </location>
</feature>
<evidence type="ECO:0000256" key="2">
    <source>
        <dbReference type="ARBA" id="ARBA00004648"/>
    </source>
</evidence>
<dbReference type="Pfam" id="PF13640">
    <property type="entry name" value="2OG-FeII_Oxy_3"/>
    <property type="match status" value="1"/>
</dbReference>
<comment type="subcellular location">
    <subcellularLocation>
        <location evidence="2">Endoplasmic reticulum membrane</location>
        <topology evidence="2">Single-pass type II membrane protein</topology>
    </subcellularLocation>
</comment>
<evidence type="ECO:0000256" key="14">
    <source>
        <dbReference type="ARBA" id="ARBA00049169"/>
    </source>
</evidence>